<protein>
    <submittedName>
        <fullName evidence="2">Uncharacterized protein</fullName>
    </submittedName>
</protein>
<dbReference type="EMBL" id="CP041351">
    <property type="protein sequence ID" value="QHC37648.1"/>
    <property type="molecule type" value="Genomic_DNA"/>
</dbReference>
<feature type="compositionally biased region" description="Basic and acidic residues" evidence="1">
    <location>
        <begin position="65"/>
        <end position="77"/>
    </location>
</feature>
<geneLocation type="plasmid" evidence="3">
    <name>pc</name>
</geneLocation>
<dbReference type="Proteomes" id="UP000464674">
    <property type="component" value="Plasmid pC"/>
</dbReference>
<organism evidence="2 3">
    <name type="scientific">Komagataeibacter xylinus</name>
    <name type="common">Gluconacetobacter xylinus</name>
    <dbReference type="NCBI Taxonomy" id="28448"/>
    <lineage>
        <taxon>Bacteria</taxon>
        <taxon>Pseudomonadati</taxon>
        <taxon>Pseudomonadota</taxon>
        <taxon>Alphaproteobacteria</taxon>
        <taxon>Acetobacterales</taxon>
        <taxon>Acetobacteraceae</taxon>
        <taxon>Komagataeibacter</taxon>
    </lineage>
</organism>
<dbReference type="AlphaFoldDB" id="A0A857FTC7"/>
<name>A0A857FTC7_KOMXY</name>
<accession>A0A857FTC7</accession>
<reference evidence="2 3" key="1">
    <citation type="journal article" date="2020" name="Carbohydr. Polym.">
        <title>Characterization and optimization of production of bacterial cellulose from strain CGMCC 17276 based on whole-genome analysis.</title>
        <authorList>
            <person name="Lu T."/>
            <person name="Gao H."/>
            <person name="Liao B."/>
            <person name="Wu J."/>
            <person name="Zhang W."/>
            <person name="Huang J."/>
            <person name="Liu M."/>
            <person name="Huang J."/>
            <person name="Chang Z."/>
            <person name="Jin M."/>
            <person name="Yi Z."/>
            <person name="Jiang D."/>
        </authorList>
    </citation>
    <scope>NUCLEOTIDE SEQUENCE [LARGE SCALE GENOMIC DNA]</scope>
    <source>
        <strain evidence="2 3">CGMCC 17276</strain>
        <plasmid evidence="3">pc</plasmid>
    </source>
</reference>
<sequence length="77" mass="8297">MTITDFSDERAAKRAAICKARNSTQPAVPADQVLALLDADLARIQAAIDALPPPHSTSLMASRDTGTKDRSRAEDYQ</sequence>
<gene>
    <name evidence="2" type="ORF">FMA36_19020</name>
</gene>
<keyword evidence="2" id="KW-0614">Plasmid</keyword>
<feature type="region of interest" description="Disordered" evidence="1">
    <location>
        <begin position="50"/>
        <end position="77"/>
    </location>
</feature>
<proteinExistence type="predicted"/>
<evidence type="ECO:0000256" key="1">
    <source>
        <dbReference type="SAM" id="MobiDB-lite"/>
    </source>
</evidence>
<evidence type="ECO:0000313" key="2">
    <source>
        <dbReference type="EMBL" id="QHC37648.1"/>
    </source>
</evidence>
<evidence type="ECO:0000313" key="3">
    <source>
        <dbReference type="Proteomes" id="UP000464674"/>
    </source>
</evidence>